<reference evidence="12" key="1">
    <citation type="journal article" date="2020" name="mSystems">
        <title>Genome- and Community-Level Interaction Insights into Carbon Utilization and Element Cycling Functions of Hydrothermarchaeota in Hydrothermal Sediment.</title>
        <authorList>
            <person name="Zhou Z."/>
            <person name="Liu Y."/>
            <person name="Xu W."/>
            <person name="Pan J."/>
            <person name="Luo Z.H."/>
            <person name="Li M."/>
        </authorList>
    </citation>
    <scope>NUCLEOTIDE SEQUENCE [LARGE SCALE GENOMIC DNA]</scope>
    <source>
        <strain evidence="12">HyVt-538</strain>
    </source>
</reference>
<evidence type="ECO:0000256" key="7">
    <source>
        <dbReference type="ARBA" id="ARBA00022898"/>
    </source>
</evidence>
<keyword evidence="6" id="KW-0479">Metal-binding</keyword>
<dbReference type="InterPro" id="IPR015422">
    <property type="entry name" value="PyrdxlP-dep_Trfase_small"/>
</dbReference>
<dbReference type="InterPro" id="IPR015424">
    <property type="entry name" value="PyrdxlP-dep_Trfase"/>
</dbReference>
<dbReference type="GO" id="GO:0051536">
    <property type="term" value="F:iron-sulfur cluster binding"/>
    <property type="evidence" value="ECO:0007669"/>
    <property type="project" value="UniProtKB-KW"/>
</dbReference>
<feature type="domain" description="Aminotransferase class V" evidence="11">
    <location>
        <begin position="9"/>
        <end position="361"/>
    </location>
</feature>
<comment type="cofactor">
    <cofactor evidence="1">
        <name>pyridoxal 5'-phosphate</name>
        <dbReference type="ChEBI" id="CHEBI:597326"/>
    </cofactor>
</comment>
<organism evidence="12">
    <name type="scientific">Hellea balneolensis</name>
    <dbReference type="NCBI Taxonomy" id="287478"/>
    <lineage>
        <taxon>Bacteria</taxon>
        <taxon>Pseudomonadati</taxon>
        <taxon>Pseudomonadota</taxon>
        <taxon>Alphaproteobacteria</taxon>
        <taxon>Maricaulales</taxon>
        <taxon>Robiginitomaculaceae</taxon>
        <taxon>Hellea</taxon>
    </lineage>
</organism>
<keyword evidence="8" id="KW-0408">Iron</keyword>
<accession>A0A7V5NX80</accession>
<evidence type="ECO:0000256" key="2">
    <source>
        <dbReference type="ARBA" id="ARBA00003120"/>
    </source>
</evidence>
<keyword evidence="5" id="KW-0808">Transferase</keyword>
<dbReference type="Pfam" id="PF00266">
    <property type="entry name" value="Aminotran_5"/>
    <property type="match status" value="1"/>
</dbReference>
<dbReference type="InterPro" id="IPR000192">
    <property type="entry name" value="Aminotrans_V_dom"/>
</dbReference>
<evidence type="ECO:0000256" key="8">
    <source>
        <dbReference type="ARBA" id="ARBA00023004"/>
    </source>
</evidence>
<dbReference type="SUPFAM" id="SSF53383">
    <property type="entry name" value="PLP-dependent transferases"/>
    <property type="match status" value="1"/>
</dbReference>
<dbReference type="PIRSF" id="PIRSF005572">
    <property type="entry name" value="NifS"/>
    <property type="match status" value="1"/>
</dbReference>
<evidence type="ECO:0000256" key="10">
    <source>
        <dbReference type="ARBA" id="ARBA00050776"/>
    </source>
</evidence>
<sequence length="380" mass="39915">MSLPPERLYLDHNASSPVRPEVIEAMQMALHTPGNASAPHGHGRAAHKLVEDGREAVALAMGVCAQDLIFTGSGTEGINTAIHSAINAGCGRLYISAMDHPAALLMAEESGVAVEIIPALSSGLLDLDWLRARLARHDMVRDGRPFVSIAIANSETGVIQDVARILDMVRDVGGLVLFDAVQALGKIPLSVAGLADYVAVSAHKIGGPQGVGALYVSPDAPFTPLLIGGGQEKRRRAGTLNVAGIAGFGAAARRADTLEHVREIRDRIEAGLAGMELGIVFFGREVERLPNTTFFAVPDKASSTLMMALDLQGVSVSTGLACSSGKVGESRATRAMGLSDKAPKGALRLSLGYNSTLGDAETFLSAWAKIRHYNKKEVAE</sequence>
<dbReference type="PANTHER" id="PTHR11601">
    <property type="entry name" value="CYSTEINE DESULFURYLASE FAMILY MEMBER"/>
    <property type="match status" value="1"/>
</dbReference>
<keyword evidence="7" id="KW-0663">Pyridoxal phosphate</keyword>
<evidence type="ECO:0000256" key="1">
    <source>
        <dbReference type="ARBA" id="ARBA00001933"/>
    </source>
</evidence>
<keyword evidence="9" id="KW-0411">Iron-sulfur</keyword>
<comment type="similarity">
    <text evidence="3">Belongs to the class-V pyridoxal-phosphate-dependent aminotransferase family. NifS/IscS subfamily.</text>
</comment>
<comment type="catalytic activity">
    <reaction evidence="10">
        <text>(sulfur carrier)-H + L-cysteine = (sulfur carrier)-SH + L-alanine</text>
        <dbReference type="Rhea" id="RHEA:43892"/>
        <dbReference type="Rhea" id="RHEA-COMP:14737"/>
        <dbReference type="Rhea" id="RHEA-COMP:14739"/>
        <dbReference type="ChEBI" id="CHEBI:29917"/>
        <dbReference type="ChEBI" id="CHEBI:35235"/>
        <dbReference type="ChEBI" id="CHEBI:57972"/>
        <dbReference type="ChEBI" id="CHEBI:64428"/>
        <dbReference type="EC" id="2.8.1.7"/>
    </reaction>
</comment>
<dbReference type="InterPro" id="IPR015421">
    <property type="entry name" value="PyrdxlP-dep_Trfase_major"/>
</dbReference>
<dbReference type="Gene3D" id="1.10.260.50">
    <property type="match status" value="1"/>
</dbReference>
<dbReference type="GO" id="GO:0031071">
    <property type="term" value="F:cysteine desulfurase activity"/>
    <property type="evidence" value="ECO:0007669"/>
    <property type="project" value="UniProtKB-EC"/>
</dbReference>
<dbReference type="Gene3D" id="3.40.640.10">
    <property type="entry name" value="Type I PLP-dependent aspartate aminotransferase-like (Major domain)"/>
    <property type="match status" value="1"/>
</dbReference>
<evidence type="ECO:0000256" key="5">
    <source>
        <dbReference type="ARBA" id="ARBA00022679"/>
    </source>
</evidence>
<dbReference type="InterPro" id="IPR016454">
    <property type="entry name" value="Cysteine_dSase"/>
</dbReference>
<evidence type="ECO:0000256" key="4">
    <source>
        <dbReference type="ARBA" id="ARBA00013558"/>
    </source>
</evidence>
<dbReference type="EMBL" id="DROP01000206">
    <property type="protein sequence ID" value="HHI88909.1"/>
    <property type="molecule type" value="Genomic_DNA"/>
</dbReference>
<evidence type="ECO:0000256" key="3">
    <source>
        <dbReference type="ARBA" id="ARBA00006490"/>
    </source>
</evidence>
<name>A0A7V5NX80_9PROT</name>
<evidence type="ECO:0000256" key="9">
    <source>
        <dbReference type="ARBA" id="ARBA00023014"/>
    </source>
</evidence>
<evidence type="ECO:0000256" key="6">
    <source>
        <dbReference type="ARBA" id="ARBA00022723"/>
    </source>
</evidence>
<proteinExistence type="inferred from homology"/>
<gene>
    <name evidence="12" type="ORF">ENK01_03055</name>
</gene>
<dbReference type="Proteomes" id="UP000885806">
    <property type="component" value="Unassembled WGS sequence"/>
</dbReference>
<dbReference type="AlphaFoldDB" id="A0A7V5NX80"/>
<evidence type="ECO:0000259" key="11">
    <source>
        <dbReference type="Pfam" id="PF00266"/>
    </source>
</evidence>
<dbReference type="PANTHER" id="PTHR11601:SF34">
    <property type="entry name" value="CYSTEINE DESULFURASE"/>
    <property type="match status" value="1"/>
</dbReference>
<evidence type="ECO:0000313" key="12">
    <source>
        <dbReference type="EMBL" id="HHI88909.1"/>
    </source>
</evidence>
<protein>
    <recommendedName>
        <fullName evidence="4">Cysteine desulfurase</fullName>
    </recommendedName>
</protein>
<dbReference type="GO" id="GO:0046872">
    <property type="term" value="F:metal ion binding"/>
    <property type="evidence" value="ECO:0007669"/>
    <property type="project" value="UniProtKB-KW"/>
</dbReference>
<comment type="function">
    <text evidence="2">Catalyzes the removal of elemental sulfur atoms from cysteine to produce alanine. Seems to participate in the biosynthesis of the nitrogenase metalloclusters by providing the inorganic sulfur required for the Fe-S core formation.</text>
</comment>
<comment type="caution">
    <text evidence="12">The sequence shown here is derived from an EMBL/GenBank/DDBJ whole genome shotgun (WGS) entry which is preliminary data.</text>
</comment>
<dbReference type="Gene3D" id="3.90.1150.10">
    <property type="entry name" value="Aspartate Aminotransferase, domain 1"/>
    <property type="match status" value="1"/>
</dbReference>